<comment type="caution">
    <text evidence="11">The sequence shown here is derived from an EMBL/GenBank/DDBJ whole genome shotgun (WGS) entry which is preliminary data.</text>
</comment>
<dbReference type="Gene3D" id="3.30.300.210">
    <property type="entry name" value="Nutrient germinant receptor protein C, domain 3"/>
    <property type="match status" value="1"/>
</dbReference>
<evidence type="ECO:0000256" key="8">
    <source>
        <dbReference type="SAM" id="SignalP"/>
    </source>
</evidence>
<reference evidence="11 12" key="1">
    <citation type="submission" date="2020-10" db="EMBL/GenBank/DDBJ databases">
        <title>Bacillus sp. HD4P25, an endophyte from a halophyte.</title>
        <authorList>
            <person name="Sun J.-Q."/>
        </authorList>
    </citation>
    <scope>NUCLEOTIDE SEQUENCE [LARGE SCALE GENOMIC DNA]</scope>
    <source>
        <strain evidence="11 12">YIM 93174</strain>
    </source>
</reference>
<evidence type="ECO:0000256" key="4">
    <source>
        <dbReference type="ARBA" id="ARBA00022729"/>
    </source>
</evidence>
<dbReference type="RefSeq" id="WP_193535043.1">
    <property type="nucleotide sequence ID" value="NZ_JADCLJ010000011.1"/>
</dbReference>
<feature type="chain" id="PRO_5047249633" evidence="8">
    <location>
        <begin position="24"/>
        <end position="379"/>
    </location>
</feature>
<dbReference type="PANTHER" id="PTHR35789">
    <property type="entry name" value="SPORE GERMINATION PROTEIN B3"/>
    <property type="match status" value="1"/>
</dbReference>
<keyword evidence="7" id="KW-0449">Lipoprotein</keyword>
<evidence type="ECO:0000256" key="2">
    <source>
        <dbReference type="ARBA" id="ARBA00007886"/>
    </source>
</evidence>
<evidence type="ECO:0000313" key="12">
    <source>
        <dbReference type="Proteomes" id="UP001516662"/>
    </source>
</evidence>
<gene>
    <name evidence="11" type="ORF">IMZ08_05750</name>
</gene>
<accession>A0ABR9QGF1</accession>
<sequence>MKRALYLFSFICCLLLLTGCWDAHDLQTENHVSSLGFDYKEGNYIVYAQLFSFGNLAKQAGTPSGKPSVYIGKGEGKAILSAIDNLVSNSHLRLNFSHVKTIVLSEEFLEHGEFDKLIDGMTRNRQLRLKPYIYGTKEKVEDILTISGYFNLPPMYTNLVMPEDHFKQRSHIPPIMLHEFIIDIYEPATTVQLPSVKITTKWKEQGKETEVVTLDGIYAIEKGRLKGWLSESELNGKRWLNGDYNKSLTTLESNNELTVVQIFKPKGKVVINTTNPLSFRLHLTGKGAIIEQGNKLAENAIEKELNKVITREIETTFTTAIAQGIDIYNVKEKIYRSNLQGWKEIQDNQVELTRESLKDIVIDIELTHAGDRKMKNKGY</sequence>
<dbReference type="Pfam" id="PF25198">
    <property type="entry name" value="Spore_GerAC_N"/>
    <property type="match status" value="1"/>
</dbReference>
<evidence type="ECO:0000256" key="5">
    <source>
        <dbReference type="ARBA" id="ARBA00023136"/>
    </source>
</evidence>
<feature type="domain" description="Spore germination protein N-terminal" evidence="10">
    <location>
        <begin position="22"/>
        <end position="198"/>
    </location>
</feature>
<keyword evidence="12" id="KW-1185">Reference proteome</keyword>
<keyword evidence="5" id="KW-0472">Membrane</keyword>
<keyword evidence="4 8" id="KW-0732">Signal</keyword>
<keyword evidence="6" id="KW-0564">Palmitate</keyword>
<dbReference type="PANTHER" id="PTHR35789:SF1">
    <property type="entry name" value="SPORE GERMINATION PROTEIN B3"/>
    <property type="match status" value="1"/>
</dbReference>
<organism evidence="11 12">
    <name type="scientific">Litchfieldia luteola</name>
    <dbReference type="NCBI Taxonomy" id="682179"/>
    <lineage>
        <taxon>Bacteria</taxon>
        <taxon>Bacillati</taxon>
        <taxon>Bacillota</taxon>
        <taxon>Bacilli</taxon>
        <taxon>Bacillales</taxon>
        <taxon>Bacillaceae</taxon>
        <taxon>Litchfieldia</taxon>
    </lineage>
</organism>
<comment type="subcellular location">
    <subcellularLocation>
        <location evidence="1">Membrane</location>
        <topology evidence="1">Lipid-anchor</topology>
    </subcellularLocation>
</comment>
<protein>
    <submittedName>
        <fullName evidence="11">Ger(X)C family spore germination protein</fullName>
    </submittedName>
</protein>
<evidence type="ECO:0000256" key="1">
    <source>
        <dbReference type="ARBA" id="ARBA00004635"/>
    </source>
</evidence>
<evidence type="ECO:0000256" key="6">
    <source>
        <dbReference type="ARBA" id="ARBA00023139"/>
    </source>
</evidence>
<dbReference type="Proteomes" id="UP001516662">
    <property type="component" value="Unassembled WGS sequence"/>
</dbReference>
<feature type="signal peptide" evidence="8">
    <location>
        <begin position="1"/>
        <end position="23"/>
    </location>
</feature>
<dbReference type="InterPro" id="IPR046953">
    <property type="entry name" value="Spore_GerAC-like_C"/>
</dbReference>
<evidence type="ECO:0000313" key="11">
    <source>
        <dbReference type="EMBL" id="MBE4907567.1"/>
    </source>
</evidence>
<dbReference type="InterPro" id="IPR057336">
    <property type="entry name" value="GerAC_N"/>
</dbReference>
<evidence type="ECO:0000256" key="3">
    <source>
        <dbReference type="ARBA" id="ARBA00022544"/>
    </source>
</evidence>
<evidence type="ECO:0000259" key="9">
    <source>
        <dbReference type="Pfam" id="PF05504"/>
    </source>
</evidence>
<dbReference type="PROSITE" id="PS51257">
    <property type="entry name" value="PROKAR_LIPOPROTEIN"/>
    <property type="match status" value="1"/>
</dbReference>
<dbReference type="NCBIfam" id="TIGR02887">
    <property type="entry name" value="spore_ger_x_C"/>
    <property type="match status" value="1"/>
</dbReference>
<dbReference type="EMBL" id="JADCLJ010000011">
    <property type="protein sequence ID" value="MBE4907567.1"/>
    <property type="molecule type" value="Genomic_DNA"/>
</dbReference>
<dbReference type="InterPro" id="IPR008844">
    <property type="entry name" value="Spore_GerAC-like"/>
</dbReference>
<dbReference type="Pfam" id="PF05504">
    <property type="entry name" value="Spore_GerAC"/>
    <property type="match status" value="1"/>
</dbReference>
<feature type="domain" description="Spore germination GerAC-like C-terminal" evidence="9">
    <location>
        <begin position="216"/>
        <end position="365"/>
    </location>
</feature>
<keyword evidence="3" id="KW-0309">Germination</keyword>
<evidence type="ECO:0000259" key="10">
    <source>
        <dbReference type="Pfam" id="PF25198"/>
    </source>
</evidence>
<dbReference type="InterPro" id="IPR038501">
    <property type="entry name" value="Spore_GerAC_C_sf"/>
</dbReference>
<evidence type="ECO:0000256" key="7">
    <source>
        <dbReference type="ARBA" id="ARBA00023288"/>
    </source>
</evidence>
<name>A0ABR9QGF1_9BACI</name>
<comment type="similarity">
    <text evidence="2">Belongs to the GerABKC lipoprotein family.</text>
</comment>
<proteinExistence type="inferred from homology"/>